<dbReference type="EMBL" id="KB469296">
    <property type="protein sequence ID" value="EPQ59949.1"/>
    <property type="molecule type" value="Genomic_DNA"/>
</dbReference>
<evidence type="ECO:0000313" key="1">
    <source>
        <dbReference type="EMBL" id="EPQ59949.1"/>
    </source>
</evidence>
<dbReference type="OMA" id="EHCDARY"/>
<gene>
    <name evidence="1" type="ORF">GLOTRDRAFT_32469</name>
</gene>
<dbReference type="AlphaFoldDB" id="S7S2G2"/>
<dbReference type="KEGG" id="gtr:GLOTRDRAFT_32469"/>
<sequence length="58" mass="6691">GVLHLDILTRSWTGEDFLRYVDLLLDRMNPFPQKNSVLVMDNGSSHHVEGLRELVEAR</sequence>
<organism evidence="1 2">
    <name type="scientific">Gloeophyllum trabeum (strain ATCC 11539 / FP-39264 / Madison 617)</name>
    <name type="common">Brown rot fungus</name>
    <dbReference type="NCBI Taxonomy" id="670483"/>
    <lineage>
        <taxon>Eukaryota</taxon>
        <taxon>Fungi</taxon>
        <taxon>Dikarya</taxon>
        <taxon>Basidiomycota</taxon>
        <taxon>Agaricomycotina</taxon>
        <taxon>Agaricomycetes</taxon>
        <taxon>Gloeophyllales</taxon>
        <taxon>Gloeophyllaceae</taxon>
        <taxon>Gloeophyllum</taxon>
    </lineage>
</organism>
<dbReference type="STRING" id="670483.S7S2G2"/>
<evidence type="ECO:0000313" key="2">
    <source>
        <dbReference type="Proteomes" id="UP000030669"/>
    </source>
</evidence>
<dbReference type="RefSeq" id="XP_007860309.1">
    <property type="nucleotide sequence ID" value="XM_007862118.1"/>
</dbReference>
<dbReference type="HOGENOM" id="CLU_188058_0_1_1"/>
<protein>
    <recommendedName>
        <fullName evidence="3">Tc1-like transposase DDE domain-containing protein</fullName>
    </recommendedName>
</protein>
<dbReference type="eggNOG" id="ENOG502RC7Z">
    <property type="taxonomic scope" value="Eukaryota"/>
</dbReference>
<accession>S7S2G2</accession>
<reference evidence="1 2" key="1">
    <citation type="journal article" date="2012" name="Science">
        <title>The Paleozoic origin of enzymatic lignin decomposition reconstructed from 31 fungal genomes.</title>
        <authorList>
            <person name="Floudas D."/>
            <person name="Binder M."/>
            <person name="Riley R."/>
            <person name="Barry K."/>
            <person name="Blanchette R.A."/>
            <person name="Henrissat B."/>
            <person name="Martinez A.T."/>
            <person name="Otillar R."/>
            <person name="Spatafora J.W."/>
            <person name="Yadav J.S."/>
            <person name="Aerts A."/>
            <person name="Benoit I."/>
            <person name="Boyd A."/>
            <person name="Carlson A."/>
            <person name="Copeland A."/>
            <person name="Coutinho P.M."/>
            <person name="de Vries R.P."/>
            <person name="Ferreira P."/>
            <person name="Findley K."/>
            <person name="Foster B."/>
            <person name="Gaskell J."/>
            <person name="Glotzer D."/>
            <person name="Gorecki P."/>
            <person name="Heitman J."/>
            <person name="Hesse C."/>
            <person name="Hori C."/>
            <person name="Igarashi K."/>
            <person name="Jurgens J.A."/>
            <person name="Kallen N."/>
            <person name="Kersten P."/>
            <person name="Kohler A."/>
            <person name="Kuees U."/>
            <person name="Kumar T.K.A."/>
            <person name="Kuo A."/>
            <person name="LaButti K."/>
            <person name="Larrondo L.F."/>
            <person name="Lindquist E."/>
            <person name="Ling A."/>
            <person name="Lombard V."/>
            <person name="Lucas S."/>
            <person name="Lundell T."/>
            <person name="Martin R."/>
            <person name="McLaughlin D.J."/>
            <person name="Morgenstern I."/>
            <person name="Morin E."/>
            <person name="Murat C."/>
            <person name="Nagy L.G."/>
            <person name="Nolan M."/>
            <person name="Ohm R.A."/>
            <person name="Patyshakuliyeva A."/>
            <person name="Rokas A."/>
            <person name="Ruiz-Duenas F.J."/>
            <person name="Sabat G."/>
            <person name="Salamov A."/>
            <person name="Samejima M."/>
            <person name="Schmutz J."/>
            <person name="Slot J.C."/>
            <person name="St John F."/>
            <person name="Stenlid J."/>
            <person name="Sun H."/>
            <person name="Sun S."/>
            <person name="Syed K."/>
            <person name="Tsang A."/>
            <person name="Wiebenga A."/>
            <person name="Young D."/>
            <person name="Pisabarro A."/>
            <person name="Eastwood D.C."/>
            <person name="Martin F."/>
            <person name="Cullen D."/>
            <person name="Grigoriev I.V."/>
            <person name="Hibbett D.S."/>
        </authorList>
    </citation>
    <scope>NUCLEOTIDE SEQUENCE [LARGE SCALE GENOMIC DNA]</scope>
    <source>
        <strain evidence="1 2">ATCC 11539</strain>
    </source>
</reference>
<dbReference type="OrthoDB" id="2142724at2759"/>
<dbReference type="GeneID" id="19305447"/>
<keyword evidence="2" id="KW-1185">Reference proteome</keyword>
<evidence type="ECO:0008006" key="3">
    <source>
        <dbReference type="Google" id="ProtNLM"/>
    </source>
</evidence>
<name>S7S2G2_GLOTA</name>
<dbReference type="Proteomes" id="UP000030669">
    <property type="component" value="Unassembled WGS sequence"/>
</dbReference>
<feature type="non-terminal residue" evidence="1">
    <location>
        <position position="1"/>
    </location>
</feature>
<proteinExistence type="predicted"/>